<protein>
    <submittedName>
        <fullName evidence="1">Uncharacterized protein</fullName>
    </submittedName>
</protein>
<name>A0A5E4GJZ5_PRUDU</name>
<proteinExistence type="predicted"/>
<organism evidence="1 2">
    <name type="scientific">Prunus dulcis</name>
    <name type="common">Almond</name>
    <name type="synonym">Amygdalus dulcis</name>
    <dbReference type="NCBI Taxonomy" id="3755"/>
    <lineage>
        <taxon>Eukaryota</taxon>
        <taxon>Viridiplantae</taxon>
        <taxon>Streptophyta</taxon>
        <taxon>Embryophyta</taxon>
        <taxon>Tracheophyta</taxon>
        <taxon>Spermatophyta</taxon>
        <taxon>Magnoliopsida</taxon>
        <taxon>eudicotyledons</taxon>
        <taxon>Gunneridae</taxon>
        <taxon>Pentapetalae</taxon>
        <taxon>rosids</taxon>
        <taxon>fabids</taxon>
        <taxon>Rosales</taxon>
        <taxon>Rosaceae</taxon>
        <taxon>Amygdaloideae</taxon>
        <taxon>Amygdaleae</taxon>
        <taxon>Prunus</taxon>
    </lineage>
</organism>
<dbReference type="Gramene" id="VVA40149">
    <property type="protein sequence ID" value="VVA40149"/>
    <property type="gene ID" value="Prudul26B006569"/>
</dbReference>
<reference evidence="2" key="1">
    <citation type="journal article" date="2020" name="Plant J.">
        <title>Transposons played a major role in the diversification between the closely related almond and peach genomes: results from the almond genome sequence.</title>
        <authorList>
            <person name="Alioto T."/>
            <person name="Alexiou K.G."/>
            <person name="Bardil A."/>
            <person name="Barteri F."/>
            <person name="Castanera R."/>
            <person name="Cruz F."/>
            <person name="Dhingra A."/>
            <person name="Duval H."/>
            <person name="Fernandez I Marti A."/>
            <person name="Frias L."/>
            <person name="Galan B."/>
            <person name="Garcia J.L."/>
            <person name="Howad W."/>
            <person name="Gomez-Garrido J."/>
            <person name="Gut M."/>
            <person name="Julca I."/>
            <person name="Morata J."/>
            <person name="Puigdomenech P."/>
            <person name="Ribeca P."/>
            <person name="Rubio Cabetas M.J."/>
            <person name="Vlasova A."/>
            <person name="Wirthensohn M."/>
            <person name="Garcia-Mas J."/>
            <person name="Gabaldon T."/>
            <person name="Casacuberta J.M."/>
            <person name="Arus P."/>
        </authorList>
    </citation>
    <scope>NUCLEOTIDE SEQUENCE [LARGE SCALE GENOMIC DNA]</scope>
    <source>
        <strain evidence="2">cv. Texas</strain>
    </source>
</reference>
<dbReference type="EMBL" id="CABIKO010000923">
    <property type="protein sequence ID" value="VVA40149.1"/>
    <property type="molecule type" value="Genomic_DNA"/>
</dbReference>
<evidence type="ECO:0000313" key="1">
    <source>
        <dbReference type="EMBL" id="VVA40149.1"/>
    </source>
</evidence>
<accession>A0A5E4GJZ5</accession>
<evidence type="ECO:0000313" key="2">
    <source>
        <dbReference type="Proteomes" id="UP000327085"/>
    </source>
</evidence>
<sequence>MVIVNASYRGFRSKVLNIFGHPTRTLALVVLLANVYTNGSGEDGTTSKDGLVKTLVQSS</sequence>
<dbReference type="Proteomes" id="UP000327085">
    <property type="component" value="Unassembled WGS sequence"/>
</dbReference>
<dbReference type="InParanoid" id="A0A5E4GJZ5"/>
<dbReference type="AlphaFoldDB" id="A0A5E4GJZ5"/>
<gene>
    <name evidence="1" type="ORF">ALMOND_2B006569</name>
</gene>